<dbReference type="Gene3D" id="3.40.630.30">
    <property type="match status" value="1"/>
</dbReference>
<dbReference type="InterPro" id="IPR000182">
    <property type="entry name" value="GNAT_dom"/>
</dbReference>
<dbReference type="PROSITE" id="PS51186">
    <property type="entry name" value="GNAT"/>
    <property type="match status" value="1"/>
</dbReference>
<dbReference type="AlphaFoldDB" id="A0A7Y9JMV8"/>
<feature type="domain" description="N-acetyltransferase" evidence="1">
    <location>
        <begin position="37"/>
        <end position="205"/>
    </location>
</feature>
<keyword evidence="3" id="KW-1185">Reference proteome</keyword>
<proteinExistence type="predicted"/>
<evidence type="ECO:0000259" key="1">
    <source>
        <dbReference type="PROSITE" id="PS51186"/>
    </source>
</evidence>
<reference evidence="2 3" key="1">
    <citation type="submission" date="2020-07" db="EMBL/GenBank/DDBJ databases">
        <title>Sequencing the genomes of 1000 actinobacteria strains.</title>
        <authorList>
            <person name="Klenk H.-P."/>
        </authorList>
    </citation>
    <scope>NUCLEOTIDE SEQUENCE [LARGE SCALE GENOMIC DNA]</scope>
    <source>
        <strain evidence="2 3">DSM 22185</strain>
    </source>
</reference>
<dbReference type="RefSeq" id="WP_179434178.1">
    <property type="nucleotide sequence ID" value="NZ_BAABLC010000006.1"/>
</dbReference>
<accession>A0A7Y9JMV8</accession>
<keyword evidence="2" id="KW-0808">Transferase</keyword>
<dbReference type="Proteomes" id="UP000552045">
    <property type="component" value="Unassembled WGS sequence"/>
</dbReference>
<comment type="caution">
    <text evidence="2">The sequence shown here is derived from an EMBL/GenBank/DDBJ whole genome shotgun (WGS) entry which is preliminary data.</text>
</comment>
<protein>
    <submittedName>
        <fullName evidence="2">GNAT superfamily N-acetyltransferase</fullName>
    </submittedName>
</protein>
<dbReference type="GO" id="GO:0016747">
    <property type="term" value="F:acyltransferase activity, transferring groups other than amino-acyl groups"/>
    <property type="evidence" value="ECO:0007669"/>
    <property type="project" value="InterPro"/>
</dbReference>
<dbReference type="SUPFAM" id="SSF55729">
    <property type="entry name" value="Acyl-CoA N-acyltransferases (Nat)"/>
    <property type="match status" value="2"/>
</dbReference>
<dbReference type="EMBL" id="JACCBH010000001">
    <property type="protein sequence ID" value="NYD55237.1"/>
    <property type="molecule type" value="Genomic_DNA"/>
</dbReference>
<dbReference type="InterPro" id="IPR016181">
    <property type="entry name" value="Acyl_CoA_acyltransferase"/>
</dbReference>
<evidence type="ECO:0000313" key="3">
    <source>
        <dbReference type="Proteomes" id="UP000552045"/>
    </source>
</evidence>
<gene>
    <name evidence="2" type="ORF">BKA02_002292</name>
</gene>
<evidence type="ECO:0000313" key="2">
    <source>
        <dbReference type="EMBL" id="NYD55237.1"/>
    </source>
</evidence>
<dbReference type="Pfam" id="PF00583">
    <property type="entry name" value="Acetyltransf_1"/>
    <property type="match status" value="1"/>
</dbReference>
<sequence>MTNDIDTIAAAEPVLLAAGATLRPLVLPARADAAPSALLRAYADVRNASILESTGRTDDALTADELLPVLRSSRTTRKQHWYIERDDELIGCVAVDILGDSGGETAILTIAVLAAHSGHGIGTTALAQVEQQLRAVGVTKLLGWAEHRSTGRSDGRLEAPTGFGSIPLDHSARFLQQTGFGLEQIERVSAFFWTADAERLLRTHRDGAQEHAGDYRIVQWMWPTPPEHIDGFAWLKSRMSTDVPDAEMGMPEEMWDAARVAEMEERQAAKGFTVQVTAAQHIETGELCAFNELAISIDRPSDSSHQFDTLVLKEHRGHRLGMLVKCAGLLRWHERFPESARVVTYNAEENRPMLSINEAIGFAPIGYEGAWKKLLS</sequence>
<organism evidence="2 3">
    <name type="scientific">Microbacterium pseudoresistens</name>
    <dbReference type="NCBI Taxonomy" id="640634"/>
    <lineage>
        <taxon>Bacteria</taxon>
        <taxon>Bacillati</taxon>
        <taxon>Actinomycetota</taxon>
        <taxon>Actinomycetes</taxon>
        <taxon>Micrococcales</taxon>
        <taxon>Microbacteriaceae</taxon>
        <taxon>Microbacterium</taxon>
    </lineage>
</organism>
<dbReference type="CDD" id="cd04301">
    <property type="entry name" value="NAT_SF"/>
    <property type="match status" value="1"/>
</dbReference>
<name>A0A7Y9JMV8_9MICO</name>